<organism evidence="1 2">
    <name type="scientific">Paranoxybacillus vitaminiphilus</name>
    <dbReference type="NCBI Taxonomy" id="581036"/>
    <lineage>
        <taxon>Bacteria</taxon>
        <taxon>Bacillati</taxon>
        <taxon>Bacillota</taxon>
        <taxon>Bacilli</taxon>
        <taxon>Bacillales</taxon>
        <taxon>Anoxybacillaceae</taxon>
        <taxon>Paranoxybacillus</taxon>
    </lineage>
</organism>
<dbReference type="Proteomes" id="UP000248555">
    <property type="component" value="Unassembled WGS sequence"/>
</dbReference>
<protein>
    <recommendedName>
        <fullName evidence="3">Group-specific protein</fullName>
    </recommendedName>
</protein>
<evidence type="ECO:0000313" key="1">
    <source>
        <dbReference type="EMBL" id="RAK19846.1"/>
    </source>
</evidence>
<accession>A0A327YI13</accession>
<reference evidence="1 2" key="1">
    <citation type="submission" date="2018-06" db="EMBL/GenBank/DDBJ databases">
        <title>Genomic Encyclopedia of Type Strains, Phase III (KMG-III): the genomes of soil and plant-associated and newly described type strains.</title>
        <authorList>
            <person name="Whitman W."/>
        </authorList>
    </citation>
    <scope>NUCLEOTIDE SEQUENCE [LARGE SCALE GENOMIC DNA]</scope>
    <source>
        <strain evidence="1 2">CGMCC 1.8979</strain>
    </source>
</reference>
<dbReference type="AlphaFoldDB" id="A0A327YI13"/>
<comment type="caution">
    <text evidence="1">The sequence shown here is derived from an EMBL/GenBank/DDBJ whole genome shotgun (WGS) entry which is preliminary data.</text>
</comment>
<dbReference type="RefSeq" id="WP_111644907.1">
    <property type="nucleotide sequence ID" value="NZ_QLMH01000005.1"/>
</dbReference>
<evidence type="ECO:0008006" key="3">
    <source>
        <dbReference type="Google" id="ProtNLM"/>
    </source>
</evidence>
<evidence type="ECO:0000313" key="2">
    <source>
        <dbReference type="Proteomes" id="UP000248555"/>
    </source>
</evidence>
<dbReference type="EMBL" id="QLMH01000005">
    <property type="protein sequence ID" value="RAK19846.1"/>
    <property type="molecule type" value="Genomic_DNA"/>
</dbReference>
<gene>
    <name evidence="1" type="ORF">B0I26_10528</name>
</gene>
<sequence>MLKNLPHGTKISISRSIALAFEKYMNKIGWDEGNFSPETFVQEWRDHVEKHSTWFHSLSETVKQDPSFHEELANKINELIEKVLSEKPTEEQTKKLEQLAKELNIEDIDYSCKAEANYHIERLERLKQERR</sequence>
<name>A0A327YI13_9BACL</name>
<proteinExistence type="predicted"/>
<keyword evidence="2" id="KW-1185">Reference proteome</keyword>
<dbReference type="OrthoDB" id="2737829at2"/>